<proteinExistence type="predicted"/>
<keyword evidence="2" id="KW-1185">Reference proteome</keyword>
<comment type="caution">
    <text evidence="1">The sequence shown here is derived from an EMBL/GenBank/DDBJ whole genome shotgun (WGS) entry which is preliminary data.</text>
</comment>
<accession>A0ACB8TYW0</accession>
<evidence type="ECO:0000313" key="2">
    <source>
        <dbReference type="Proteomes" id="UP001055072"/>
    </source>
</evidence>
<organism evidence="1 2">
    <name type="scientific">Irpex rosettiformis</name>
    <dbReference type="NCBI Taxonomy" id="378272"/>
    <lineage>
        <taxon>Eukaryota</taxon>
        <taxon>Fungi</taxon>
        <taxon>Dikarya</taxon>
        <taxon>Basidiomycota</taxon>
        <taxon>Agaricomycotina</taxon>
        <taxon>Agaricomycetes</taxon>
        <taxon>Polyporales</taxon>
        <taxon>Irpicaceae</taxon>
        <taxon>Irpex</taxon>
    </lineage>
</organism>
<reference evidence="1" key="1">
    <citation type="journal article" date="2021" name="Environ. Microbiol.">
        <title>Gene family expansions and transcriptome signatures uncover fungal adaptations to wood decay.</title>
        <authorList>
            <person name="Hage H."/>
            <person name="Miyauchi S."/>
            <person name="Viragh M."/>
            <person name="Drula E."/>
            <person name="Min B."/>
            <person name="Chaduli D."/>
            <person name="Navarro D."/>
            <person name="Favel A."/>
            <person name="Norest M."/>
            <person name="Lesage-Meessen L."/>
            <person name="Balint B."/>
            <person name="Merenyi Z."/>
            <person name="de Eugenio L."/>
            <person name="Morin E."/>
            <person name="Martinez A.T."/>
            <person name="Baldrian P."/>
            <person name="Stursova M."/>
            <person name="Martinez M.J."/>
            <person name="Novotny C."/>
            <person name="Magnuson J.K."/>
            <person name="Spatafora J.W."/>
            <person name="Maurice S."/>
            <person name="Pangilinan J."/>
            <person name="Andreopoulos W."/>
            <person name="LaButti K."/>
            <person name="Hundley H."/>
            <person name="Na H."/>
            <person name="Kuo A."/>
            <person name="Barry K."/>
            <person name="Lipzen A."/>
            <person name="Henrissat B."/>
            <person name="Riley R."/>
            <person name="Ahrendt S."/>
            <person name="Nagy L.G."/>
            <person name="Grigoriev I.V."/>
            <person name="Martin F."/>
            <person name="Rosso M.N."/>
        </authorList>
    </citation>
    <scope>NUCLEOTIDE SEQUENCE</scope>
    <source>
        <strain evidence="1">CBS 384.51</strain>
    </source>
</reference>
<evidence type="ECO:0000313" key="1">
    <source>
        <dbReference type="EMBL" id="KAI0087257.1"/>
    </source>
</evidence>
<protein>
    <submittedName>
        <fullName evidence="1">Uncharacterized protein</fullName>
    </submittedName>
</protein>
<gene>
    <name evidence="1" type="ORF">BDY19DRAFT_995317</name>
</gene>
<name>A0ACB8TYW0_9APHY</name>
<dbReference type="Proteomes" id="UP001055072">
    <property type="component" value="Unassembled WGS sequence"/>
</dbReference>
<dbReference type="EMBL" id="MU274919">
    <property type="protein sequence ID" value="KAI0087257.1"/>
    <property type="molecule type" value="Genomic_DNA"/>
</dbReference>
<sequence>MTSSSHTNGEDSANTASHTQRGRGRGRGRGSWRGRNTGTTSAGVGELTCYRCGGKGHKSYQCATPSSEDQAVESAQEAVVSTPIAAAAGAQVVIDEGWCAIYVEDPDVVVEMDLSELIDAELAAAAAPARKGNHIPHSVSANSTITQDLGKVDCSQTRVANSEMFTATSTGDMRVPAPGETLSLSTREPSIVEGESGDQDLGYANDEVRDPLPAALPDSIMSHTSITPSHFALSTLLVSADARGLSAENVQIVENPDPSVRPLEISNAVTTAVPPTLPVTLDTAAATNLSLVEEPLCHAWPAVSKSADFPVASPQDSREDSISIPPTSCMNTQGIGKLEDSDTHTNVLVTSRTNDVEHPVVKIAKLGSYPATTASIANTLARSSHSFSSSHPSRSLHPPNCLALGFTDATYQEAFQDIRANSKRTRTTVIRRVRPLHYEQPSPSSFGLVQA</sequence>